<keyword evidence="8" id="KW-1185">Reference proteome</keyword>
<dbReference type="PANTHER" id="PTHR35330">
    <property type="entry name" value="SIROHEME BIOSYNTHESIS PROTEIN MET8"/>
    <property type="match status" value="1"/>
</dbReference>
<evidence type="ECO:0000256" key="4">
    <source>
        <dbReference type="ARBA" id="ARBA00023027"/>
    </source>
</evidence>
<sequence length="226" mass="25692">MSCYPINLKLSGKRVLIVGGGKVAYRKAKRLLEAKAEITLVSPTVIDELKYFVLANNIKYYQREFKKEDMLDTCITFAVTDNRRVNSLIASLADKHNLLVNVADSLEESTFTLPALIKQGDLLLTVATGGNLPALSKRIREELENSFGEEFKVFLELMKILRPIIIDNIDDEKQRRKIFRELADLELIRLLAEDKDEFLEKLNKSLPAKVRKICDLAYIAEDGFGL</sequence>
<comment type="catalytic activity">
    <reaction evidence="6">
        <text>precorrin-2 + NAD(+) = sirohydrochlorin + NADH + 2 H(+)</text>
        <dbReference type="Rhea" id="RHEA:15613"/>
        <dbReference type="ChEBI" id="CHEBI:15378"/>
        <dbReference type="ChEBI" id="CHEBI:57540"/>
        <dbReference type="ChEBI" id="CHEBI:57945"/>
        <dbReference type="ChEBI" id="CHEBI:58351"/>
        <dbReference type="ChEBI" id="CHEBI:58827"/>
        <dbReference type="EC" id="1.3.1.76"/>
    </reaction>
</comment>
<dbReference type="InterPro" id="IPR006367">
    <property type="entry name" value="Sirohaem_synthase_N"/>
</dbReference>
<dbReference type="Pfam" id="PF13241">
    <property type="entry name" value="NAD_binding_7"/>
    <property type="match status" value="1"/>
</dbReference>
<protein>
    <recommendedName>
        <fullName evidence="2">precorrin-2 dehydrogenase</fullName>
        <ecNumber evidence="2">1.3.1.76</ecNumber>
    </recommendedName>
</protein>
<dbReference type="GO" id="GO:0004325">
    <property type="term" value="F:ferrochelatase activity"/>
    <property type="evidence" value="ECO:0007669"/>
    <property type="project" value="InterPro"/>
</dbReference>
<evidence type="ECO:0000313" key="7">
    <source>
        <dbReference type="EMBL" id="SNY25396.1"/>
    </source>
</evidence>
<evidence type="ECO:0000313" key="8">
    <source>
        <dbReference type="Proteomes" id="UP000219573"/>
    </source>
</evidence>
<evidence type="ECO:0000256" key="1">
    <source>
        <dbReference type="ARBA" id="ARBA00005010"/>
    </source>
</evidence>
<organism evidence="7 8">
    <name type="scientific">Orenia metallireducens</name>
    <dbReference type="NCBI Taxonomy" id="1413210"/>
    <lineage>
        <taxon>Bacteria</taxon>
        <taxon>Bacillati</taxon>
        <taxon>Bacillota</taxon>
        <taxon>Clostridia</taxon>
        <taxon>Halanaerobiales</taxon>
        <taxon>Halobacteroidaceae</taxon>
        <taxon>Orenia</taxon>
    </lineage>
</organism>
<keyword evidence="3" id="KW-0560">Oxidoreductase</keyword>
<dbReference type="AlphaFoldDB" id="A0A285GSA8"/>
<keyword evidence="5" id="KW-0627">Porphyrin biosynthesis</keyword>
<dbReference type="GO" id="GO:0019354">
    <property type="term" value="P:siroheme biosynthetic process"/>
    <property type="evidence" value="ECO:0007669"/>
    <property type="project" value="UniProtKB-UniPathway"/>
</dbReference>
<dbReference type="InterPro" id="IPR042518">
    <property type="entry name" value="SirC_C"/>
</dbReference>
<dbReference type="UniPathway" id="UPA00262">
    <property type="reaction ID" value="UER00222"/>
</dbReference>
<dbReference type="Proteomes" id="UP000219573">
    <property type="component" value="Unassembled WGS sequence"/>
</dbReference>
<dbReference type="STRING" id="1413210.U472_09030"/>
<dbReference type="NCBIfam" id="TIGR01470">
    <property type="entry name" value="cysG_Nterm"/>
    <property type="match status" value="1"/>
</dbReference>
<dbReference type="GO" id="GO:0043115">
    <property type="term" value="F:precorrin-2 dehydrogenase activity"/>
    <property type="evidence" value="ECO:0007669"/>
    <property type="project" value="UniProtKB-EC"/>
</dbReference>
<dbReference type="InterPro" id="IPR036291">
    <property type="entry name" value="NAD(P)-bd_dom_sf"/>
</dbReference>
<dbReference type="SUPFAM" id="SSF51735">
    <property type="entry name" value="NAD(P)-binding Rossmann-fold domains"/>
    <property type="match status" value="1"/>
</dbReference>
<gene>
    <name evidence="7" type="ORF">SAMN06265827_10980</name>
</gene>
<dbReference type="EC" id="1.3.1.76" evidence="2"/>
<dbReference type="RefSeq" id="WP_097017525.1">
    <property type="nucleotide sequence ID" value="NZ_OBDZ01000009.1"/>
</dbReference>
<dbReference type="PANTHER" id="PTHR35330:SF1">
    <property type="entry name" value="SIROHEME BIOSYNTHESIS PROTEIN MET8"/>
    <property type="match status" value="1"/>
</dbReference>
<dbReference type="Gene3D" id="3.40.50.720">
    <property type="entry name" value="NAD(P)-binding Rossmann-like Domain"/>
    <property type="match status" value="1"/>
</dbReference>
<comment type="pathway">
    <text evidence="1">Porphyrin-containing compound metabolism; siroheme biosynthesis; sirohydrochlorin from precorrin-2: step 1/1.</text>
</comment>
<reference evidence="8" key="1">
    <citation type="submission" date="2017-09" db="EMBL/GenBank/DDBJ databases">
        <authorList>
            <person name="Varghese N."/>
            <person name="Submissions S."/>
        </authorList>
    </citation>
    <scope>NUCLEOTIDE SEQUENCE [LARGE SCALE GENOMIC DNA]</scope>
    <source>
        <strain evidence="8">MSL47</strain>
    </source>
</reference>
<dbReference type="SUPFAM" id="SSF75615">
    <property type="entry name" value="Siroheme synthase middle domains-like"/>
    <property type="match status" value="1"/>
</dbReference>
<evidence type="ECO:0000256" key="6">
    <source>
        <dbReference type="ARBA" id="ARBA00047561"/>
    </source>
</evidence>
<name>A0A285GSA8_9FIRM</name>
<evidence type="ECO:0000256" key="2">
    <source>
        <dbReference type="ARBA" id="ARBA00012400"/>
    </source>
</evidence>
<dbReference type="OrthoDB" id="9773765at2"/>
<evidence type="ECO:0000256" key="3">
    <source>
        <dbReference type="ARBA" id="ARBA00023002"/>
    </source>
</evidence>
<evidence type="ECO:0000256" key="5">
    <source>
        <dbReference type="ARBA" id="ARBA00023244"/>
    </source>
</evidence>
<dbReference type="Gene3D" id="1.10.8.610">
    <property type="entry name" value="SirC, precorrin-2 dehydrogenase, C-terminal helical domain-like"/>
    <property type="match status" value="1"/>
</dbReference>
<keyword evidence="4" id="KW-0520">NAD</keyword>
<proteinExistence type="predicted"/>
<accession>A0A285GSA8</accession>
<dbReference type="EMBL" id="OBDZ01000009">
    <property type="protein sequence ID" value="SNY25396.1"/>
    <property type="molecule type" value="Genomic_DNA"/>
</dbReference>
<dbReference type="InterPro" id="IPR028161">
    <property type="entry name" value="Met8-like"/>
</dbReference>